<dbReference type="GO" id="GO:0005829">
    <property type="term" value="C:cytosol"/>
    <property type="evidence" value="ECO:0007669"/>
    <property type="project" value="TreeGrafter"/>
</dbReference>
<comment type="caution">
    <text evidence="5">The sequence shown here is derived from an EMBL/GenBank/DDBJ whole genome shotgun (WGS) entry which is preliminary data.</text>
</comment>
<dbReference type="Gene3D" id="2.60.120.10">
    <property type="entry name" value="Jelly Rolls"/>
    <property type="match status" value="1"/>
</dbReference>
<proteinExistence type="predicted"/>
<dbReference type="InterPro" id="IPR012318">
    <property type="entry name" value="HTH_CRP"/>
</dbReference>
<keyword evidence="2" id="KW-0238">DNA-binding</keyword>
<protein>
    <submittedName>
        <fullName evidence="5">Crp/Fnr family transcriptional regulator</fullName>
    </submittedName>
</protein>
<dbReference type="EMBL" id="DWZJ01000092">
    <property type="protein sequence ID" value="HJB14065.1"/>
    <property type="molecule type" value="Genomic_DNA"/>
</dbReference>
<dbReference type="PANTHER" id="PTHR24567:SF26">
    <property type="entry name" value="REGULATORY PROTEIN YEIL"/>
    <property type="match status" value="1"/>
</dbReference>
<keyword evidence="1" id="KW-0805">Transcription regulation</keyword>
<evidence type="ECO:0000256" key="2">
    <source>
        <dbReference type="ARBA" id="ARBA00023125"/>
    </source>
</evidence>
<dbReference type="CDD" id="cd00038">
    <property type="entry name" value="CAP_ED"/>
    <property type="match status" value="1"/>
</dbReference>
<dbReference type="InterPro" id="IPR036390">
    <property type="entry name" value="WH_DNA-bd_sf"/>
</dbReference>
<dbReference type="GO" id="GO:0003700">
    <property type="term" value="F:DNA-binding transcription factor activity"/>
    <property type="evidence" value="ECO:0007669"/>
    <property type="project" value="TreeGrafter"/>
</dbReference>
<dbReference type="InterPro" id="IPR018490">
    <property type="entry name" value="cNMP-bd_dom_sf"/>
</dbReference>
<dbReference type="InterPro" id="IPR050397">
    <property type="entry name" value="Env_Response_Regulators"/>
</dbReference>
<evidence type="ECO:0000259" key="4">
    <source>
        <dbReference type="PROSITE" id="PS51063"/>
    </source>
</evidence>
<dbReference type="PROSITE" id="PS51063">
    <property type="entry name" value="HTH_CRP_2"/>
    <property type="match status" value="1"/>
</dbReference>
<evidence type="ECO:0000256" key="1">
    <source>
        <dbReference type="ARBA" id="ARBA00023015"/>
    </source>
</evidence>
<dbReference type="PANTHER" id="PTHR24567">
    <property type="entry name" value="CRP FAMILY TRANSCRIPTIONAL REGULATORY PROTEIN"/>
    <property type="match status" value="1"/>
</dbReference>
<dbReference type="Pfam" id="PF13545">
    <property type="entry name" value="HTH_Crp_2"/>
    <property type="match status" value="1"/>
</dbReference>
<organism evidence="5 6">
    <name type="scientific">Candidatus Oscillibacter excrementigallinarum</name>
    <dbReference type="NCBI Taxonomy" id="2838716"/>
    <lineage>
        <taxon>Bacteria</taxon>
        <taxon>Bacillati</taxon>
        <taxon>Bacillota</taxon>
        <taxon>Clostridia</taxon>
        <taxon>Eubacteriales</taxon>
        <taxon>Oscillospiraceae</taxon>
        <taxon>Oscillibacter</taxon>
    </lineage>
</organism>
<gene>
    <name evidence="5" type="ORF">H9787_10200</name>
</gene>
<sequence>MTAAVGSFAFILEDNLLAYRDLILSYGRAAMSFPKSTVISSGGVPSPYIYFLLEGLVRISVFGPQGYERILGYHKKNTLFAMDGLRRDQGVIVTTTALTQVEAVRLSLEDLSVLFQQDPRFAADVVLYYSDVLKLMCYDAESQSSNDTRAKLANFILLFMQCADYQALGYIPFSQSELASAIGASRIQVARVCRTLKAEGLIQVGKRRLMVLDPERLGQSASYQGFP</sequence>
<feature type="domain" description="HTH crp-type" evidence="4">
    <location>
        <begin position="146"/>
        <end position="215"/>
    </location>
</feature>
<dbReference type="GO" id="GO:0003677">
    <property type="term" value="F:DNA binding"/>
    <property type="evidence" value="ECO:0007669"/>
    <property type="project" value="UniProtKB-KW"/>
</dbReference>
<reference evidence="5" key="1">
    <citation type="journal article" date="2021" name="PeerJ">
        <title>Extensive microbial diversity within the chicken gut microbiome revealed by metagenomics and culture.</title>
        <authorList>
            <person name="Gilroy R."/>
            <person name="Ravi A."/>
            <person name="Getino M."/>
            <person name="Pursley I."/>
            <person name="Horton D.L."/>
            <person name="Alikhan N.F."/>
            <person name="Baker D."/>
            <person name="Gharbi K."/>
            <person name="Hall N."/>
            <person name="Watson M."/>
            <person name="Adriaenssens E.M."/>
            <person name="Foster-Nyarko E."/>
            <person name="Jarju S."/>
            <person name="Secka A."/>
            <person name="Antonio M."/>
            <person name="Oren A."/>
            <person name="Chaudhuri R.R."/>
            <person name="La Ragione R."/>
            <person name="Hildebrand F."/>
            <person name="Pallen M.J."/>
        </authorList>
    </citation>
    <scope>NUCLEOTIDE SEQUENCE</scope>
    <source>
        <strain evidence="5">ChiBcec18-1249</strain>
    </source>
</reference>
<dbReference type="Pfam" id="PF00027">
    <property type="entry name" value="cNMP_binding"/>
    <property type="match status" value="1"/>
</dbReference>
<name>A0A9D2LL24_9FIRM</name>
<keyword evidence="3" id="KW-0804">Transcription</keyword>
<evidence type="ECO:0000313" key="5">
    <source>
        <dbReference type="EMBL" id="HJB14065.1"/>
    </source>
</evidence>
<accession>A0A9D2LL24</accession>
<dbReference type="SUPFAM" id="SSF46785">
    <property type="entry name" value="Winged helix' DNA-binding domain"/>
    <property type="match status" value="1"/>
</dbReference>
<dbReference type="SUPFAM" id="SSF51206">
    <property type="entry name" value="cAMP-binding domain-like"/>
    <property type="match status" value="1"/>
</dbReference>
<dbReference type="AlphaFoldDB" id="A0A9D2LL24"/>
<evidence type="ECO:0000256" key="3">
    <source>
        <dbReference type="ARBA" id="ARBA00023163"/>
    </source>
</evidence>
<dbReference type="InterPro" id="IPR014710">
    <property type="entry name" value="RmlC-like_jellyroll"/>
</dbReference>
<dbReference type="Proteomes" id="UP000823824">
    <property type="component" value="Unassembled WGS sequence"/>
</dbReference>
<dbReference type="InterPro" id="IPR000595">
    <property type="entry name" value="cNMP-bd_dom"/>
</dbReference>
<evidence type="ECO:0000313" key="6">
    <source>
        <dbReference type="Proteomes" id="UP000823824"/>
    </source>
</evidence>
<reference evidence="5" key="2">
    <citation type="submission" date="2021-04" db="EMBL/GenBank/DDBJ databases">
        <authorList>
            <person name="Gilroy R."/>
        </authorList>
    </citation>
    <scope>NUCLEOTIDE SEQUENCE</scope>
    <source>
        <strain evidence="5">ChiBcec18-1249</strain>
    </source>
</reference>